<dbReference type="Proteomes" id="UP000799779">
    <property type="component" value="Unassembled WGS sequence"/>
</dbReference>
<dbReference type="EMBL" id="ML977556">
    <property type="protein sequence ID" value="KAF2007779.1"/>
    <property type="molecule type" value="Genomic_DNA"/>
</dbReference>
<reference evidence="1" key="1">
    <citation type="journal article" date="2020" name="Stud. Mycol.">
        <title>101 Dothideomycetes genomes: a test case for predicting lifestyles and emergence of pathogens.</title>
        <authorList>
            <person name="Haridas S."/>
            <person name="Albert R."/>
            <person name="Binder M."/>
            <person name="Bloem J."/>
            <person name="Labutti K."/>
            <person name="Salamov A."/>
            <person name="Andreopoulos B."/>
            <person name="Baker S."/>
            <person name="Barry K."/>
            <person name="Bills G."/>
            <person name="Bluhm B."/>
            <person name="Cannon C."/>
            <person name="Castanera R."/>
            <person name="Culley D."/>
            <person name="Daum C."/>
            <person name="Ezra D."/>
            <person name="Gonzalez J."/>
            <person name="Henrissat B."/>
            <person name="Kuo A."/>
            <person name="Liang C."/>
            <person name="Lipzen A."/>
            <person name="Lutzoni F."/>
            <person name="Magnuson J."/>
            <person name="Mondo S."/>
            <person name="Nolan M."/>
            <person name="Ohm R."/>
            <person name="Pangilinan J."/>
            <person name="Park H.-J."/>
            <person name="Ramirez L."/>
            <person name="Alfaro M."/>
            <person name="Sun H."/>
            <person name="Tritt A."/>
            <person name="Yoshinaga Y."/>
            <person name="Zwiers L.-H."/>
            <person name="Turgeon B."/>
            <person name="Goodwin S."/>
            <person name="Spatafora J."/>
            <person name="Crous P."/>
            <person name="Grigoriev I."/>
        </authorList>
    </citation>
    <scope>NUCLEOTIDE SEQUENCE</scope>
    <source>
        <strain evidence="1">CBS 123094</strain>
    </source>
</reference>
<protein>
    <submittedName>
        <fullName evidence="1">Uncharacterized protein</fullName>
    </submittedName>
</protein>
<dbReference type="AlphaFoldDB" id="A0A6A5X4C7"/>
<accession>A0A6A5X4C7</accession>
<evidence type="ECO:0000313" key="2">
    <source>
        <dbReference type="Proteomes" id="UP000799779"/>
    </source>
</evidence>
<gene>
    <name evidence="1" type="ORF">P154DRAFT_3476</name>
</gene>
<sequence length="149" mass="16337">MAKASFHPTSFARAVFPNIASNPCIEGCTTNLTPTFLSLSSIDFQFSLFQSFSHLPTTPSDRGAQRLLNSLIETSFNLGKCLFLEATKWSKIEGIMSYKKPKNVGTSVKLSRFSGRACMDSRSPPEEGSLLLSGTLRRCDTSKCRSAVK</sequence>
<organism evidence="1 2">
    <name type="scientific">Amniculicola lignicola CBS 123094</name>
    <dbReference type="NCBI Taxonomy" id="1392246"/>
    <lineage>
        <taxon>Eukaryota</taxon>
        <taxon>Fungi</taxon>
        <taxon>Dikarya</taxon>
        <taxon>Ascomycota</taxon>
        <taxon>Pezizomycotina</taxon>
        <taxon>Dothideomycetes</taxon>
        <taxon>Pleosporomycetidae</taxon>
        <taxon>Pleosporales</taxon>
        <taxon>Amniculicolaceae</taxon>
        <taxon>Amniculicola</taxon>
    </lineage>
</organism>
<keyword evidence="2" id="KW-1185">Reference proteome</keyword>
<evidence type="ECO:0000313" key="1">
    <source>
        <dbReference type="EMBL" id="KAF2007779.1"/>
    </source>
</evidence>
<name>A0A6A5X4C7_9PLEO</name>
<proteinExistence type="predicted"/>